<dbReference type="InterPro" id="IPR011014">
    <property type="entry name" value="MscS_channel_TM-2"/>
</dbReference>
<dbReference type="InterPro" id="IPR006685">
    <property type="entry name" value="MscS_channel_2nd"/>
</dbReference>
<gene>
    <name evidence="13" type="ORF">H1D41_11220</name>
</gene>
<comment type="caution">
    <text evidence="13">The sequence shown here is derived from an EMBL/GenBank/DDBJ whole genome shotgun (WGS) entry which is preliminary data.</text>
</comment>
<dbReference type="InterPro" id="IPR010920">
    <property type="entry name" value="LSM_dom_sf"/>
</dbReference>
<feature type="transmembrane region" description="Helical" evidence="8">
    <location>
        <begin position="463"/>
        <end position="485"/>
    </location>
</feature>
<evidence type="ECO:0000256" key="1">
    <source>
        <dbReference type="ARBA" id="ARBA00004651"/>
    </source>
</evidence>
<feature type="domain" description="Mechanosensitive ion channel MscS C-terminal" evidence="12">
    <location>
        <begin position="674"/>
        <end position="755"/>
    </location>
</feature>
<feature type="transmembrane region" description="Helical" evidence="8">
    <location>
        <begin position="425"/>
        <end position="442"/>
    </location>
</feature>
<organism evidence="13 14">
    <name type="scientific">Halocynthiibacter styelae</name>
    <dbReference type="NCBI Taxonomy" id="2761955"/>
    <lineage>
        <taxon>Bacteria</taxon>
        <taxon>Pseudomonadati</taxon>
        <taxon>Pseudomonadota</taxon>
        <taxon>Alphaproteobacteria</taxon>
        <taxon>Rhodobacterales</taxon>
        <taxon>Paracoccaceae</taxon>
        <taxon>Halocynthiibacter</taxon>
    </lineage>
</organism>
<keyword evidence="9" id="KW-0732">Signal</keyword>
<evidence type="ECO:0000256" key="2">
    <source>
        <dbReference type="ARBA" id="ARBA00008017"/>
    </source>
</evidence>
<feature type="domain" description="Mechanosensitive ion channel MscS" evidence="10">
    <location>
        <begin position="598"/>
        <end position="665"/>
    </location>
</feature>
<dbReference type="Pfam" id="PF00924">
    <property type="entry name" value="MS_channel_2nd"/>
    <property type="match status" value="1"/>
</dbReference>
<feature type="transmembrane region" description="Helical" evidence="8">
    <location>
        <begin position="240"/>
        <end position="266"/>
    </location>
</feature>
<feature type="chain" id="PRO_5035297707" evidence="9">
    <location>
        <begin position="26"/>
        <end position="809"/>
    </location>
</feature>
<dbReference type="SUPFAM" id="SSF82861">
    <property type="entry name" value="Mechanosensitive channel protein MscS (YggB), transmembrane region"/>
    <property type="match status" value="1"/>
</dbReference>
<feature type="transmembrane region" description="Helical" evidence="8">
    <location>
        <begin position="514"/>
        <end position="532"/>
    </location>
</feature>
<dbReference type="Pfam" id="PF12607">
    <property type="entry name" value="DUF3772"/>
    <property type="match status" value="1"/>
</dbReference>
<dbReference type="Gene3D" id="1.10.287.1260">
    <property type="match status" value="1"/>
</dbReference>
<feature type="region of interest" description="Disordered" evidence="7">
    <location>
        <begin position="769"/>
        <end position="809"/>
    </location>
</feature>
<dbReference type="InterPro" id="IPR011066">
    <property type="entry name" value="MscS_channel_C_sf"/>
</dbReference>
<keyword evidence="3" id="KW-1003">Cell membrane</keyword>
<keyword evidence="5 8" id="KW-1133">Transmembrane helix</keyword>
<dbReference type="InterPro" id="IPR052702">
    <property type="entry name" value="MscS-like_channel"/>
</dbReference>
<dbReference type="Proteomes" id="UP000640583">
    <property type="component" value="Unassembled WGS sequence"/>
</dbReference>
<protein>
    <submittedName>
        <fullName evidence="13">Mechanosensitive ion channel family protein</fullName>
    </submittedName>
</protein>
<dbReference type="Gene3D" id="2.30.30.60">
    <property type="match status" value="1"/>
</dbReference>
<proteinExistence type="inferred from homology"/>
<evidence type="ECO:0000256" key="7">
    <source>
        <dbReference type="SAM" id="MobiDB-lite"/>
    </source>
</evidence>
<feature type="transmembrane region" description="Helical" evidence="8">
    <location>
        <begin position="322"/>
        <end position="341"/>
    </location>
</feature>
<dbReference type="InterPro" id="IPR023408">
    <property type="entry name" value="MscS_beta-dom_sf"/>
</dbReference>
<evidence type="ECO:0000313" key="14">
    <source>
        <dbReference type="Proteomes" id="UP000640583"/>
    </source>
</evidence>
<dbReference type="AlphaFoldDB" id="A0A8J7IXY6"/>
<evidence type="ECO:0000259" key="11">
    <source>
        <dbReference type="Pfam" id="PF12607"/>
    </source>
</evidence>
<feature type="transmembrane region" description="Helical" evidence="8">
    <location>
        <begin position="553"/>
        <end position="576"/>
    </location>
</feature>
<dbReference type="PANTHER" id="PTHR30347:SF1">
    <property type="entry name" value="MECHANOSENSITIVE CHANNEL MSCK"/>
    <property type="match status" value="1"/>
</dbReference>
<dbReference type="Pfam" id="PF21082">
    <property type="entry name" value="MS_channel_3rd"/>
    <property type="match status" value="1"/>
</dbReference>
<feature type="compositionally biased region" description="Acidic residues" evidence="7">
    <location>
        <begin position="789"/>
        <end position="809"/>
    </location>
</feature>
<feature type="signal peptide" evidence="9">
    <location>
        <begin position="1"/>
        <end position="25"/>
    </location>
</feature>
<dbReference type="InterPro" id="IPR006686">
    <property type="entry name" value="MscS_channel_CS"/>
</dbReference>
<feature type="transmembrane region" description="Helical" evidence="8">
    <location>
        <begin position="582"/>
        <end position="611"/>
    </location>
</feature>
<keyword evidence="4 8" id="KW-0812">Transmembrane</keyword>
<comment type="similarity">
    <text evidence="2">Belongs to the MscS (TC 1.A.23) family.</text>
</comment>
<sequence length="809" mass="86538">MGIIIRFFQVVFLLASLGLSSAALAQNSDQTGLDYTLWEATATRADDAIAAGRASDVALENLRSQLVAWRDGFTAAQDQNAPQIDSLRAQIAALGPVPEDGLEAEEIAARRQQLNDRLAATRAPVQTAEAARSRADALIDQIDSIILTRSTDELLSLGPTPVNPALWGGALNDLIESGTSVVHEFTNAWESPVQQAETKASFLPVSVLTVLGLVLLLRGRRWSERLALWLQSHNQIAWRWLLGFVVSLGQVALPVFGLSALVVAIYLTGLVGLAGDTILQVIPGAGMIFFAASWVGVRVFPRKAGDLNYLNLSAQQRTEGRLYAASLGLLIALTTVLVALADFENWPAETRVVLIFPMLLLVALMVSRIGQLLVAHYKNEMKDLDEGIPNYRCRMLRLMGRAAMFVAIGGGILAAIGYFQAGSQLVFPAAGTLGLLGFVLILQRLISEIWVLLSGRGEEARDTLVPVLAGFLLTLGAMPLLALIWGMRPATLSEYWATFLQGVPLGETRISPTVFISLAVIFSIGYMLTKLMQGALRNTILPKTNLDAGGQNAIVSGTGYIGIFLAALIAITGAGIDLSALAIVAGALSVGIGFGLQNIVSNFVSGIILLIERPIAEGDWIEVSGQSGTVKSISVRSTRIQTFDRADVIVPNADLISGVVMNMTKGNLTGRIIVPVGVAYGSDTRKIEGILREIAEAHPLVVMNPPPGVIFKGFGADSMDFEIRAILRDINFGLGVRSEMNHQIAERFALEGIEIPFAQRDIWLRNPEALNGSAGQGEQQTAPVATAADDIDRDLIDTADEADSGGDAR</sequence>
<dbReference type="RefSeq" id="WP_228848988.1">
    <property type="nucleotide sequence ID" value="NZ_JADCKQ010000007.1"/>
</dbReference>
<dbReference type="InterPro" id="IPR049278">
    <property type="entry name" value="MS_channel_C"/>
</dbReference>
<evidence type="ECO:0000256" key="5">
    <source>
        <dbReference type="ARBA" id="ARBA00022989"/>
    </source>
</evidence>
<evidence type="ECO:0000256" key="9">
    <source>
        <dbReference type="SAM" id="SignalP"/>
    </source>
</evidence>
<evidence type="ECO:0000256" key="8">
    <source>
        <dbReference type="SAM" id="Phobius"/>
    </source>
</evidence>
<dbReference type="Gene3D" id="3.30.70.100">
    <property type="match status" value="1"/>
</dbReference>
<evidence type="ECO:0000256" key="3">
    <source>
        <dbReference type="ARBA" id="ARBA00022475"/>
    </source>
</evidence>
<keyword evidence="6 8" id="KW-0472">Membrane</keyword>
<dbReference type="GO" id="GO:0008381">
    <property type="term" value="F:mechanosensitive monoatomic ion channel activity"/>
    <property type="evidence" value="ECO:0007669"/>
    <property type="project" value="UniProtKB-ARBA"/>
</dbReference>
<evidence type="ECO:0000259" key="10">
    <source>
        <dbReference type="Pfam" id="PF00924"/>
    </source>
</evidence>
<feature type="transmembrane region" description="Helical" evidence="8">
    <location>
        <begin position="278"/>
        <end position="301"/>
    </location>
</feature>
<evidence type="ECO:0000313" key="13">
    <source>
        <dbReference type="EMBL" id="MBI1494209.1"/>
    </source>
</evidence>
<dbReference type="GO" id="GO:0005886">
    <property type="term" value="C:plasma membrane"/>
    <property type="evidence" value="ECO:0007669"/>
    <property type="project" value="UniProtKB-SubCell"/>
</dbReference>
<dbReference type="InterPro" id="IPR022249">
    <property type="entry name" value="DUF3772"/>
</dbReference>
<dbReference type="EMBL" id="JADCKQ010000007">
    <property type="protein sequence ID" value="MBI1494209.1"/>
    <property type="molecule type" value="Genomic_DNA"/>
</dbReference>
<feature type="transmembrane region" description="Helical" evidence="8">
    <location>
        <begin position="201"/>
        <end position="219"/>
    </location>
</feature>
<name>A0A8J7IXY6_9RHOB</name>
<evidence type="ECO:0000259" key="12">
    <source>
        <dbReference type="Pfam" id="PF21082"/>
    </source>
</evidence>
<comment type="subcellular location">
    <subcellularLocation>
        <location evidence="1">Cell membrane</location>
        <topology evidence="1">Multi-pass membrane protein</topology>
    </subcellularLocation>
</comment>
<feature type="transmembrane region" description="Helical" evidence="8">
    <location>
        <begin position="398"/>
        <end position="419"/>
    </location>
</feature>
<dbReference type="SUPFAM" id="SSF50182">
    <property type="entry name" value="Sm-like ribonucleoproteins"/>
    <property type="match status" value="1"/>
</dbReference>
<dbReference type="SUPFAM" id="SSF82689">
    <property type="entry name" value="Mechanosensitive channel protein MscS (YggB), C-terminal domain"/>
    <property type="match status" value="1"/>
</dbReference>
<reference evidence="13" key="1">
    <citation type="submission" date="2020-10" db="EMBL/GenBank/DDBJ databases">
        <title>Paenihalocynthiibacter styelae gen. nov., sp. nov., isolated from stalked sea squirt Styela clava.</title>
        <authorList>
            <person name="Kim Y.-O."/>
            <person name="Yoon J.-H."/>
        </authorList>
    </citation>
    <scope>NUCLEOTIDE SEQUENCE</scope>
    <source>
        <strain evidence="13">MYP1-1</strain>
    </source>
</reference>
<keyword evidence="14" id="KW-1185">Reference proteome</keyword>
<evidence type="ECO:0000256" key="4">
    <source>
        <dbReference type="ARBA" id="ARBA00022692"/>
    </source>
</evidence>
<evidence type="ECO:0000256" key="6">
    <source>
        <dbReference type="ARBA" id="ARBA00023136"/>
    </source>
</evidence>
<dbReference type="PANTHER" id="PTHR30347">
    <property type="entry name" value="POTASSIUM CHANNEL RELATED"/>
    <property type="match status" value="1"/>
</dbReference>
<dbReference type="PROSITE" id="PS01246">
    <property type="entry name" value="UPF0003"/>
    <property type="match status" value="1"/>
</dbReference>
<accession>A0A8J7IXY6</accession>
<feature type="transmembrane region" description="Helical" evidence="8">
    <location>
        <begin position="353"/>
        <end position="377"/>
    </location>
</feature>
<feature type="domain" description="DUF3772" evidence="11">
    <location>
        <begin position="127"/>
        <end position="173"/>
    </location>
</feature>